<feature type="domain" description="Serine aminopeptidase S33" evidence="1">
    <location>
        <begin position="26"/>
        <end position="289"/>
    </location>
</feature>
<dbReference type="InterPro" id="IPR022742">
    <property type="entry name" value="Hydrolase_4"/>
</dbReference>
<organism evidence="2 3">
    <name type="scientific">Zestomonas carbonaria</name>
    <dbReference type="NCBI Taxonomy" id="2762745"/>
    <lineage>
        <taxon>Bacteria</taxon>
        <taxon>Pseudomonadati</taxon>
        <taxon>Pseudomonadota</taxon>
        <taxon>Gammaproteobacteria</taxon>
        <taxon>Pseudomonadales</taxon>
        <taxon>Pseudomonadaceae</taxon>
        <taxon>Zestomonas</taxon>
    </lineage>
</organism>
<dbReference type="RefSeq" id="WP_187670723.1">
    <property type="nucleotide sequence ID" value="NZ_CAJFCI010000033.1"/>
</dbReference>
<dbReference type="PIRSF" id="PIRSF037442">
    <property type="entry name" value="UCP037442_abhydr"/>
    <property type="match status" value="1"/>
</dbReference>
<evidence type="ECO:0000259" key="1">
    <source>
        <dbReference type="Pfam" id="PF12146"/>
    </source>
</evidence>
<keyword evidence="2" id="KW-0378">Hydrolase</keyword>
<dbReference type="InterPro" id="IPR029058">
    <property type="entry name" value="AB_hydrolase_fold"/>
</dbReference>
<sequence length="314" mass="34917">MRHDAFWLTASDAAPLLVNRWLGDSAPRAVLMLSHGMAEHSARYARFAEALVRAGYALYAHDQRGHGKTAQRGVLGHYAVQGGWQRVIDDLANLNQHIRQHHPDTPIVLVGHSMGSYIGQAYLIQRSAEVQGAILSGSNYQPLGLYRAAAAIARFERWRQGPTGRSALIEFLSFGSFNKAFKPNRTAFDWLSRDPDEVDKYIADPLCGFRCTNQLWIDLLEGLQQITPTANLAKIDHDLPLLVVGGERDPVSQGKRLEDLAAALRRAGLRRVELKIYPGARHELLNETNRDEVTVDLVDWLGRVLGNRATESAA</sequence>
<proteinExistence type="predicted"/>
<dbReference type="InterPro" id="IPR017208">
    <property type="entry name" value="UCP037442_abhydr"/>
</dbReference>
<accession>A0A7U7ELS3</accession>
<dbReference type="GO" id="GO:0047372">
    <property type="term" value="F:monoacylglycerol lipase activity"/>
    <property type="evidence" value="ECO:0007669"/>
    <property type="project" value="UniProtKB-EC"/>
</dbReference>
<evidence type="ECO:0000313" key="3">
    <source>
        <dbReference type="Proteomes" id="UP000583387"/>
    </source>
</evidence>
<dbReference type="InterPro" id="IPR051044">
    <property type="entry name" value="MAG_DAG_Lipase"/>
</dbReference>
<dbReference type="Gene3D" id="3.40.50.1820">
    <property type="entry name" value="alpha/beta hydrolase"/>
    <property type="match status" value="1"/>
</dbReference>
<keyword evidence="3" id="KW-1185">Reference proteome</keyword>
<comment type="caution">
    <text evidence="2">The sequence shown here is derived from an EMBL/GenBank/DDBJ whole genome shotgun (WGS) entry which is preliminary data.</text>
</comment>
<dbReference type="Pfam" id="PF12146">
    <property type="entry name" value="Hydrolase_4"/>
    <property type="match status" value="1"/>
</dbReference>
<dbReference type="EC" id="3.1.1.23" evidence="2"/>
<dbReference type="AlphaFoldDB" id="A0A7U7ELS3"/>
<protein>
    <submittedName>
        <fullName evidence="2">Monoacylglycerol lipase</fullName>
        <ecNumber evidence="2">3.1.1.23</ecNumber>
    </submittedName>
</protein>
<dbReference type="EMBL" id="CAJFCI010000033">
    <property type="protein sequence ID" value="CAD5107373.1"/>
    <property type="molecule type" value="Genomic_DNA"/>
</dbReference>
<reference evidence="2 3" key="1">
    <citation type="submission" date="2020-08" db="EMBL/GenBank/DDBJ databases">
        <authorList>
            <person name="Criscuolo A."/>
        </authorList>
    </citation>
    <scope>NUCLEOTIDE SEQUENCE [LARGE SCALE GENOMIC DNA]</scope>
    <source>
        <strain evidence="2">CIP111764</strain>
    </source>
</reference>
<name>A0A7U7ELS3_9GAMM</name>
<dbReference type="PANTHER" id="PTHR11614">
    <property type="entry name" value="PHOSPHOLIPASE-RELATED"/>
    <property type="match status" value="1"/>
</dbReference>
<dbReference type="SUPFAM" id="SSF53474">
    <property type="entry name" value="alpha/beta-Hydrolases"/>
    <property type="match status" value="1"/>
</dbReference>
<gene>
    <name evidence="2" type="ORF">PSEWESI4_01645</name>
</gene>
<dbReference type="Proteomes" id="UP000583387">
    <property type="component" value="Unassembled WGS sequence"/>
</dbReference>
<evidence type="ECO:0000313" key="2">
    <source>
        <dbReference type="EMBL" id="CAD5107373.1"/>
    </source>
</evidence>